<accession>A0A244EV08</accession>
<organism evidence="2 3">
    <name type="scientific">Pseudomonas syringae</name>
    <dbReference type="NCBI Taxonomy" id="317"/>
    <lineage>
        <taxon>Bacteria</taxon>
        <taxon>Pseudomonadati</taxon>
        <taxon>Pseudomonadota</taxon>
        <taxon>Gammaproteobacteria</taxon>
        <taxon>Pseudomonadales</taxon>
        <taxon>Pseudomonadaceae</taxon>
        <taxon>Pseudomonas</taxon>
    </lineage>
</organism>
<dbReference type="AlphaFoldDB" id="A0A244EV08"/>
<gene>
    <name evidence="2" type="ORF">BW686_10025</name>
</gene>
<comment type="caution">
    <text evidence="2">The sequence shown here is derived from an EMBL/GenBank/DDBJ whole genome shotgun (WGS) entry which is preliminary data.</text>
</comment>
<feature type="compositionally biased region" description="Polar residues" evidence="1">
    <location>
        <begin position="1"/>
        <end position="14"/>
    </location>
</feature>
<evidence type="ECO:0000256" key="1">
    <source>
        <dbReference type="SAM" id="MobiDB-lite"/>
    </source>
</evidence>
<reference evidence="2 3" key="1">
    <citation type="submission" date="2017-01" db="EMBL/GenBank/DDBJ databases">
        <authorList>
            <person name="Mah S.A."/>
            <person name="Swanson W.J."/>
            <person name="Moy G.W."/>
            <person name="Vacquier V.D."/>
        </authorList>
    </citation>
    <scope>NUCLEOTIDE SEQUENCE [LARGE SCALE GENOMIC DNA]</scope>
    <source>
        <strain evidence="2">PDD-32b-74</strain>
    </source>
</reference>
<evidence type="ECO:0000313" key="2">
    <source>
        <dbReference type="EMBL" id="OUM07810.1"/>
    </source>
</evidence>
<dbReference type="EMBL" id="MTSA01000006">
    <property type="protein sequence ID" value="OUM07810.1"/>
    <property type="molecule type" value="Genomic_DNA"/>
</dbReference>
<proteinExistence type="predicted"/>
<feature type="region of interest" description="Disordered" evidence="1">
    <location>
        <begin position="1"/>
        <end position="21"/>
    </location>
</feature>
<evidence type="ECO:0000313" key="3">
    <source>
        <dbReference type="Proteomes" id="UP000195128"/>
    </source>
</evidence>
<dbReference type="Proteomes" id="UP000195128">
    <property type="component" value="Unassembled WGS sequence"/>
</dbReference>
<sequence>MLYTRNPSKQQQAKHFSPTARVPYGGKLKRCGGVVKTTARRTMSIVLRQYIV</sequence>
<protein>
    <submittedName>
        <fullName evidence="2">Uncharacterized protein</fullName>
    </submittedName>
</protein>
<name>A0A244EV08_PSESX</name>